<dbReference type="GO" id="GO:0170056">
    <property type="term" value="F:cholesterol 7-desaturase [NAD(P)H] activity"/>
    <property type="evidence" value="ECO:0007669"/>
    <property type="project" value="UniProtKB-EC"/>
</dbReference>
<keyword evidence="9" id="KW-0408">Iron</keyword>
<dbReference type="Gene3D" id="3.90.380.10">
    <property type="entry name" value="Naphthalene 1,2-dioxygenase Alpha Subunit, Chain A, domain 1"/>
    <property type="match status" value="1"/>
</dbReference>
<comment type="pathway">
    <text evidence="3">Hormone biosynthesis.</text>
</comment>
<dbReference type="InterPro" id="IPR050584">
    <property type="entry name" value="Cholesterol_7-desaturase"/>
</dbReference>
<evidence type="ECO:0000256" key="11">
    <source>
        <dbReference type="ARBA" id="ARBA00023136"/>
    </source>
</evidence>
<comment type="similarity">
    <text evidence="13">Belongs to the cholesterol 7-desaturase family.</text>
</comment>
<keyword evidence="5" id="KW-0001">2Fe-2S</keyword>
<dbReference type="GO" id="GO:0046872">
    <property type="term" value="F:metal ion binding"/>
    <property type="evidence" value="ECO:0007669"/>
    <property type="project" value="UniProtKB-KW"/>
</dbReference>
<comment type="subcellular location">
    <subcellularLocation>
        <location evidence="2">Membrane</location>
    </subcellularLocation>
</comment>
<gene>
    <name evidence="18" type="ORF">G8770_15200</name>
</gene>
<organism evidence="18 19">
    <name type="scientific">Pseudomaricurvus hydrocarbonicus</name>
    <dbReference type="NCBI Taxonomy" id="1470433"/>
    <lineage>
        <taxon>Bacteria</taxon>
        <taxon>Pseudomonadati</taxon>
        <taxon>Pseudomonadota</taxon>
        <taxon>Gammaproteobacteria</taxon>
        <taxon>Cellvibrionales</taxon>
        <taxon>Cellvibrionaceae</taxon>
        <taxon>Pseudomaricurvus</taxon>
    </lineage>
</organism>
<evidence type="ECO:0000256" key="9">
    <source>
        <dbReference type="ARBA" id="ARBA00023004"/>
    </source>
</evidence>
<evidence type="ECO:0000256" key="7">
    <source>
        <dbReference type="ARBA" id="ARBA00022989"/>
    </source>
</evidence>
<sequence>MIAHDNDSVRIPLPIPFGWFQVLYSHELAVGESKPLSYFNRELVAFRTESGVAKVVDAYCPHMGAHLGYGIHDNAGHGSSVVGESIVCPFHGWAFNGDGQCTDIPYAKNMPPKVQRGEQVLFTYPVREINNCIFVWYHPENIEPTFEPEVVPEASDDEWGDMKIFTWEIDTHMEEIGENAVDAAHFLYVHQTNDIPDVATLNFEEHIRHGVLKTRNPTPKGVIEGTIANRSIGVGQAVVRFSGICETILMGNLTPITREKSRAMYAFIQKKVDGKTPQGGVGDAIIANICQQMEEDKIIWDRKKYYEKPMLCDSDGPFAKFRKWYQQFMVA</sequence>
<dbReference type="RefSeq" id="WP_167188566.1">
    <property type="nucleotide sequence ID" value="NZ_JAAONZ010000012.1"/>
</dbReference>
<keyword evidence="8" id="KW-0560">Oxidoreductase</keyword>
<evidence type="ECO:0000256" key="2">
    <source>
        <dbReference type="ARBA" id="ARBA00004370"/>
    </source>
</evidence>
<dbReference type="Pfam" id="PF19298">
    <property type="entry name" value="KshA_C"/>
    <property type="match status" value="1"/>
</dbReference>
<dbReference type="GO" id="GO:0005737">
    <property type="term" value="C:cytoplasm"/>
    <property type="evidence" value="ECO:0007669"/>
    <property type="project" value="TreeGrafter"/>
</dbReference>
<evidence type="ECO:0000256" key="16">
    <source>
        <dbReference type="ARBA" id="ARBA00049548"/>
    </source>
</evidence>
<dbReference type="GO" id="GO:0051537">
    <property type="term" value="F:2 iron, 2 sulfur cluster binding"/>
    <property type="evidence" value="ECO:0007669"/>
    <property type="project" value="UniProtKB-KW"/>
</dbReference>
<keyword evidence="7" id="KW-1133">Transmembrane helix</keyword>
<evidence type="ECO:0000256" key="13">
    <source>
        <dbReference type="ARBA" id="ARBA00025729"/>
    </source>
</evidence>
<dbReference type="EC" id="1.14.19.21" evidence="14"/>
<comment type="catalytic activity">
    <reaction evidence="15">
        <text>cholesterol + NADH + O2 + H(+) = 7-dehydrocholesterol + NAD(+) + 2 H2O</text>
        <dbReference type="Rhea" id="RHEA:51644"/>
        <dbReference type="ChEBI" id="CHEBI:15377"/>
        <dbReference type="ChEBI" id="CHEBI:15378"/>
        <dbReference type="ChEBI" id="CHEBI:15379"/>
        <dbReference type="ChEBI" id="CHEBI:16113"/>
        <dbReference type="ChEBI" id="CHEBI:17759"/>
        <dbReference type="ChEBI" id="CHEBI:57540"/>
        <dbReference type="ChEBI" id="CHEBI:57945"/>
        <dbReference type="EC" id="1.14.19.21"/>
    </reaction>
    <physiologicalReaction direction="left-to-right" evidence="15">
        <dbReference type="Rhea" id="RHEA:51645"/>
    </physiologicalReaction>
</comment>
<accession>A0A9E5JU58</accession>
<evidence type="ECO:0000313" key="19">
    <source>
        <dbReference type="Proteomes" id="UP000787472"/>
    </source>
</evidence>
<dbReference type="InterPro" id="IPR036922">
    <property type="entry name" value="Rieske_2Fe-2S_sf"/>
</dbReference>
<dbReference type="Gene3D" id="2.102.10.10">
    <property type="entry name" value="Rieske [2Fe-2S] iron-sulphur domain"/>
    <property type="match status" value="1"/>
</dbReference>
<evidence type="ECO:0000256" key="3">
    <source>
        <dbReference type="ARBA" id="ARBA00004972"/>
    </source>
</evidence>
<evidence type="ECO:0000313" key="18">
    <source>
        <dbReference type="EMBL" id="NHO66897.1"/>
    </source>
</evidence>
<evidence type="ECO:0000256" key="8">
    <source>
        <dbReference type="ARBA" id="ARBA00023002"/>
    </source>
</evidence>
<dbReference type="PROSITE" id="PS51296">
    <property type="entry name" value="RIESKE"/>
    <property type="match status" value="1"/>
</dbReference>
<dbReference type="InterPro" id="IPR017941">
    <property type="entry name" value="Rieske_2Fe-2S"/>
</dbReference>
<name>A0A9E5JU58_9GAMM</name>
<evidence type="ECO:0000256" key="1">
    <source>
        <dbReference type="ARBA" id="ARBA00001962"/>
    </source>
</evidence>
<dbReference type="GO" id="GO:0016020">
    <property type="term" value="C:membrane"/>
    <property type="evidence" value="ECO:0007669"/>
    <property type="project" value="UniProtKB-SubCell"/>
</dbReference>
<comment type="pathway">
    <text evidence="12">Steroid hormone biosynthesis; dafachronic acid biosynthesis.</text>
</comment>
<protein>
    <recommendedName>
        <fullName evidence="14">cholesterol 7-desaturase</fullName>
        <ecNumber evidence="14">1.14.19.21</ecNumber>
    </recommendedName>
</protein>
<keyword evidence="10" id="KW-0411">Iron-sulfur</keyword>
<dbReference type="PANTHER" id="PTHR21266:SF32">
    <property type="entry name" value="CHOLESTEROL 7-DESATURASE NVD"/>
    <property type="match status" value="1"/>
</dbReference>
<dbReference type="PANTHER" id="PTHR21266">
    <property type="entry name" value="IRON-SULFUR DOMAIN CONTAINING PROTEIN"/>
    <property type="match status" value="1"/>
</dbReference>
<comment type="caution">
    <text evidence="18">The sequence shown here is derived from an EMBL/GenBank/DDBJ whole genome shotgun (WGS) entry which is preliminary data.</text>
</comment>
<proteinExistence type="inferred from homology"/>
<evidence type="ECO:0000256" key="4">
    <source>
        <dbReference type="ARBA" id="ARBA00022692"/>
    </source>
</evidence>
<dbReference type="SUPFAM" id="SSF50022">
    <property type="entry name" value="ISP domain"/>
    <property type="match status" value="1"/>
</dbReference>
<keyword evidence="4" id="KW-0812">Transmembrane</keyword>
<evidence type="ECO:0000256" key="6">
    <source>
        <dbReference type="ARBA" id="ARBA00022723"/>
    </source>
</evidence>
<dbReference type="EMBL" id="JAAONZ010000012">
    <property type="protein sequence ID" value="NHO66897.1"/>
    <property type="molecule type" value="Genomic_DNA"/>
</dbReference>
<evidence type="ECO:0000256" key="15">
    <source>
        <dbReference type="ARBA" id="ARBA00047853"/>
    </source>
</evidence>
<keyword evidence="11" id="KW-0472">Membrane</keyword>
<dbReference type="InterPro" id="IPR045605">
    <property type="entry name" value="KshA-like_C"/>
</dbReference>
<dbReference type="GO" id="GO:0008203">
    <property type="term" value="P:cholesterol metabolic process"/>
    <property type="evidence" value="ECO:0007669"/>
    <property type="project" value="InterPro"/>
</dbReference>
<dbReference type="SUPFAM" id="SSF55961">
    <property type="entry name" value="Bet v1-like"/>
    <property type="match status" value="1"/>
</dbReference>
<evidence type="ECO:0000256" key="14">
    <source>
        <dbReference type="ARBA" id="ARBA00026095"/>
    </source>
</evidence>
<evidence type="ECO:0000256" key="10">
    <source>
        <dbReference type="ARBA" id="ARBA00023014"/>
    </source>
</evidence>
<evidence type="ECO:0000259" key="17">
    <source>
        <dbReference type="PROSITE" id="PS51296"/>
    </source>
</evidence>
<keyword evidence="6" id="KW-0479">Metal-binding</keyword>
<dbReference type="Pfam" id="PF00355">
    <property type="entry name" value="Rieske"/>
    <property type="match status" value="1"/>
</dbReference>
<evidence type="ECO:0000256" key="5">
    <source>
        <dbReference type="ARBA" id="ARBA00022714"/>
    </source>
</evidence>
<reference evidence="18" key="1">
    <citation type="submission" date="2020-03" db="EMBL/GenBank/DDBJ databases">
        <authorList>
            <person name="Guo F."/>
        </authorList>
    </citation>
    <scope>NUCLEOTIDE SEQUENCE</scope>
    <source>
        <strain evidence="18">JCM 30134</strain>
    </source>
</reference>
<dbReference type="Proteomes" id="UP000787472">
    <property type="component" value="Unassembled WGS sequence"/>
</dbReference>
<feature type="domain" description="Rieske" evidence="17">
    <location>
        <begin position="20"/>
        <end position="135"/>
    </location>
</feature>
<comment type="catalytic activity">
    <reaction evidence="16">
        <text>cholesterol + NADPH + O2 + H(+) = 7-dehydrocholesterol + NADP(+) + 2 H2O</text>
        <dbReference type="Rhea" id="RHEA:45024"/>
        <dbReference type="ChEBI" id="CHEBI:15377"/>
        <dbReference type="ChEBI" id="CHEBI:15378"/>
        <dbReference type="ChEBI" id="CHEBI:15379"/>
        <dbReference type="ChEBI" id="CHEBI:16113"/>
        <dbReference type="ChEBI" id="CHEBI:17759"/>
        <dbReference type="ChEBI" id="CHEBI:57783"/>
        <dbReference type="ChEBI" id="CHEBI:58349"/>
        <dbReference type="EC" id="1.14.19.21"/>
    </reaction>
    <physiologicalReaction direction="left-to-right" evidence="16">
        <dbReference type="Rhea" id="RHEA:45025"/>
    </physiologicalReaction>
</comment>
<evidence type="ECO:0000256" key="12">
    <source>
        <dbReference type="ARBA" id="ARBA00025712"/>
    </source>
</evidence>
<keyword evidence="19" id="KW-1185">Reference proteome</keyword>
<comment type="cofactor">
    <cofactor evidence="1">
        <name>Fe cation</name>
        <dbReference type="ChEBI" id="CHEBI:24875"/>
    </cofactor>
</comment>
<dbReference type="AlphaFoldDB" id="A0A9E5JU58"/>